<feature type="domain" description="Trimeric autotransporter adhesin YadA-like stalk" evidence="14">
    <location>
        <begin position="1471"/>
        <end position="1505"/>
    </location>
</feature>
<feature type="domain" description="Trimeric autotransporter adhesin YadA-like head" evidence="13">
    <location>
        <begin position="489"/>
        <end position="515"/>
    </location>
</feature>
<feature type="domain" description="Trimeric autotransporter adhesin YadA-like head" evidence="13">
    <location>
        <begin position="741"/>
        <end position="765"/>
    </location>
</feature>
<keyword evidence="5" id="KW-1134">Transmembrane beta strand</keyword>
<keyword evidence="4" id="KW-0813">Transport</keyword>
<feature type="domain" description="Trimeric autotransporter adhesin YadA-like head" evidence="13">
    <location>
        <begin position="601"/>
        <end position="627"/>
    </location>
</feature>
<feature type="domain" description="Trimeric autotransporter adhesin YadA-like head" evidence="13">
    <location>
        <begin position="657"/>
        <end position="681"/>
    </location>
</feature>
<feature type="domain" description="Trimeric autotransporter adhesin YadA-like stalk" evidence="14">
    <location>
        <begin position="1021"/>
        <end position="1061"/>
    </location>
</feature>
<feature type="region of interest" description="Disordered" evidence="11">
    <location>
        <begin position="1536"/>
        <end position="1555"/>
    </location>
</feature>
<feature type="domain" description="Trimeric autotransporter adhesin YadA-like stalk" evidence="14">
    <location>
        <begin position="814"/>
        <end position="855"/>
    </location>
</feature>
<feature type="domain" description="Trimeric autotransporter adhesin YadA-like head" evidence="13">
    <location>
        <begin position="685"/>
        <end position="711"/>
    </location>
</feature>
<dbReference type="InterPro" id="IPR011004">
    <property type="entry name" value="Trimer_LpxA-like_sf"/>
</dbReference>
<dbReference type="InterPro" id="IPR008635">
    <property type="entry name" value="Coiled_stalk_dom"/>
</dbReference>
<accession>A0A7W5G7R6</accession>
<dbReference type="Gene3D" id="3.30.1300.30">
    <property type="entry name" value="GSPII I/J protein-like"/>
    <property type="match status" value="1"/>
</dbReference>
<feature type="domain" description="Trimeric autotransporter adhesin YadA-like head" evidence="13">
    <location>
        <begin position="1282"/>
        <end position="1308"/>
    </location>
</feature>
<protein>
    <submittedName>
        <fullName evidence="15">Autotransporter adhesin</fullName>
    </submittedName>
</protein>
<dbReference type="Proteomes" id="UP000525987">
    <property type="component" value="Unassembled WGS sequence"/>
</dbReference>
<keyword evidence="7" id="KW-0732">Signal</keyword>
<evidence type="ECO:0000256" key="7">
    <source>
        <dbReference type="ARBA" id="ARBA00022729"/>
    </source>
</evidence>
<dbReference type="SUPFAM" id="SSF101967">
    <property type="entry name" value="Adhesin YadA, collagen-binding domain"/>
    <property type="match status" value="7"/>
</dbReference>
<dbReference type="Pfam" id="PF05662">
    <property type="entry name" value="YadA_stalk"/>
    <property type="match status" value="8"/>
</dbReference>
<evidence type="ECO:0000259" key="12">
    <source>
        <dbReference type="Pfam" id="PF03895"/>
    </source>
</evidence>
<dbReference type="GO" id="GO:0015031">
    <property type="term" value="P:protein transport"/>
    <property type="evidence" value="ECO:0007669"/>
    <property type="project" value="UniProtKB-KW"/>
</dbReference>
<reference evidence="15 16" key="1">
    <citation type="submission" date="2020-08" db="EMBL/GenBank/DDBJ databases">
        <title>Genomic Encyclopedia of Type Strains, Phase III (KMG-III): the genomes of soil and plant-associated and newly described type strains.</title>
        <authorList>
            <person name="Whitman W."/>
        </authorList>
    </citation>
    <scope>NUCLEOTIDE SEQUENCE [LARGE SCALE GENOMIC DNA]</scope>
    <source>
        <strain evidence="15 16">CECT 5995</strain>
    </source>
</reference>
<dbReference type="InterPro" id="IPR005594">
    <property type="entry name" value="YadA_C"/>
</dbReference>
<evidence type="ECO:0000259" key="14">
    <source>
        <dbReference type="Pfam" id="PF05662"/>
    </source>
</evidence>
<dbReference type="EMBL" id="JACHXM010000052">
    <property type="protein sequence ID" value="MBB3143495.1"/>
    <property type="molecule type" value="Genomic_DNA"/>
</dbReference>
<name>A0A7W5G7R6_9GAMM</name>
<dbReference type="SUPFAM" id="SSF51161">
    <property type="entry name" value="Trimeric LpxA-like enzymes"/>
    <property type="match status" value="1"/>
</dbReference>
<dbReference type="RefSeq" id="WP_183389805.1">
    <property type="nucleotide sequence ID" value="NZ_JACHXM010000052.1"/>
</dbReference>
<evidence type="ECO:0000256" key="9">
    <source>
        <dbReference type="ARBA" id="ARBA00023136"/>
    </source>
</evidence>
<keyword evidence="9" id="KW-0472">Membrane</keyword>
<evidence type="ECO:0000256" key="4">
    <source>
        <dbReference type="ARBA" id="ARBA00022448"/>
    </source>
</evidence>
<dbReference type="Pfam" id="PF03895">
    <property type="entry name" value="YadA_anchor"/>
    <property type="match status" value="1"/>
</dbReference>
<feature type="region of interest" description="Disordered" evidence="11">
    <location>
        <begin position="1562"/>
        <end position="1596"/>
    </location>
</feature>
<dbReference type="Gene3D" id="6.20.50.100">
    <property type="match status" value="4"/>
</dbReference>
<feature type="domain" description="Trimeric autotransporter adhesin YadA-like head" evidence="13">
    <location>
        <begin position="545"/>
        <end position="570"/>
    </location>
</feature>
<evidence type="ECO:0000313" key="16">
    <source>
        <dbReference type="Proteomes" id="UP000525987"/>
    </source>
</evidence>
<evidence type="ECO:0000256" key="10">
    <source>
        <dbReference type="ARBA" id="ARBA00023237"/>
    </source>
</evidence>
<evidence type="ECO:0000256" key="11">
    <source>
        <dbReference type="SAM" id="MobiDB-lite"/>
    </source>
</evidence>
<organism evidence="15 16">
    <name type="scientific">Halomonas organivorans</name>
    <dbReference type="NCBI Taxonomy" id="257772"/>
    <lineage>
        <taxon>Bacteria</taxon>
        <taxon>Pseudomonadati</taxon>
        <taxon>Pseudomonadota</taxon>
        <taxon>Gammaproteobacteria</taxon>
        <taxon>Oceanospirillales</taxon>
        <taxon>Halomonadaceae</taxon>
        <taxon>Halomonas</taxon>
    </lineage>
</organism>
<dbReference type="SUPFAM" id="SSF54523">
    <property type="entry name" value="Pili subunits"/>
    <property type="match status" value="1"/>
</dbReference>
<keyword evidence="10" id="KW-0998">Cell outer membrane</keyword>
<dbReference type="Gene3D" id="1.20.5.170">
    <property type="match status" value="2"/>
</dbReference>
<dbReference type="InterPro" id="IPR011049">
    <property type="entry name" value="Serralysin-like_metalloprot_C"/>
</dbReference>
<evidence type="ECO:0000256" key="1">
    <source>
        <dbReference type="ARBA" id="ARBA00004241"/>
    </source>
</evidence>
<feature type="domain" description="Trimeric autotransporter adhesin YadA-like stalk" evidence="14">
    <location>
        <begin position="1597"/>
        <end position="1633"/>
    </location>
</feature>
<feature type="domain" description="Trimeric autotransporter adhesin YadA-like C-terminal membrane anchor" evidence="12">
    <location>
        <begin position="1707"/>
        <end position="1767"/>
    </location>
</feature>
<feature type="domain" description="Trimeric autotransporter adhesin YadA-like stalk" evidence="14">
    <location>
        <begin position="307"/>
        <end position="347"/>
    </location>
</feature>
<feature type="domain" description="Trimeric autotransporter adhesin YadA-like head" evidence="13">
    <location>
        <begin position="713"/>
        <end position="739"/>
    </location>
</feature>
<comment type="subcellular location">
    <subcellularLocation>
        <location evidence="2">Cell outer membrane</location>
    </subcellularLocation>
    <subcellularLocation>
        <location evidence="1">Cell surface</location>
    </subcellularLocation>
</comment>
<sequence>APGDTVDLSNTDGNLVIAKNATEGAQETVTFDLADNVTIGDSLTVEGDTQLGDHFTINQDGTTNYDVTIDDSTGDKSLVNKEYVDNQGDASAGGGFGLADAGDTEVKQDLGETIKVYDPNGDITTTADDANGELLLGLSSDLSVGGPGADGAPGEDGYIGVDGADGVAGVGINGADGSIGLTGPAGADGVSPELTMRPTIEPGDVVADDSDVTRLSYEDGNGDSHSVATLEDDGLRFSGNDNSGTTDGYVTRHLNEEMPIIGGEQTVGGYSSDNIRTVATQDGGIEIQLADAPQFGNVTLNEGDSGKITGVTAGTDDTDAVNVAQLNDVSDVANTGWDLSAQGDATTATNVAPGDSVDLNNSDGNLVISKTAGSDDVTFDLADNVTIGDSLTVEGDTTVNGDTYLGDNFEVVNNEAHYDGPITGDTSVVNKQYVDGLETHYYSVNDGGIQRDNYANDGAEGVDSLAAGVATFTGGSAERALALGFSTSATGVDSVAIGQYASAESGGSVAIGRDATANGGQAVSIGYGNTATGDGAVAIGDPSTAIGDGALALGKDNYAEGTGAVAVGNNNTSEGDGALSIGDTNTATGNGAITMGVNNQATGDGAVALGNDNMVSGDGAFAVGNNATSGALDTLALGTQASATSQHAMALGNNSDASGYGAFAAGNTSVASGDGAMAVGQVATASGLRAAAIGLEALASAEDALSVGTEAEASGLRSTAIGNYSIASGQGSSALGSNADAQAFGSMAIGARSTAMHEQSIALGGASQTVRGPQDDYVAYGLVAPQTSKGELAIGQVAVFDESGTQLTEPGERQITGVAAGSEDTDAVNVSQLKAIDATASAGWNLSTEDAAAINVAPSGEVNLRNEDNNLSISRATANGREEVTFDLADNVTIGDSLTVEGDTTVNGDTYLGDNFEVVNNEAHYDGPITGDTSIVNKQYVDDAGDDVVAQGLNFSGNEGGDVHRDLGQTLAITGDATAAGTYSGTNLKTVTDPTTGELALQMSDSPEFGAVTINEGDSGRITGVTAGIDDTDAVNVAQLDDVSDVANQGWDLSAQDDTASNVAPGGEVNLRNADGNLTIGQALNDGRQEVTFDLADNVTIGDSLTVEGDTTVNGDTYLGDNFEVVNNEAHYDGPITGDTSIVNKQYVDDAGDDVVAQGLNFSGNEGGDVHRDLGQTLAITGDATAAGTYSGTNLKTVTDPATGELVLQMADAPKFGDVTINEDDSGKISGVADGDVNETSTDVVNGSQLWEAQQALEAGQSHYYSVNDGGTQGGNYDNDGATGNNAIAAGVDAVATAEGSIAMGAGAMASEVNSVAIGAGATTEAAVGTANITIGGQTYVFAGISPIGTFSVGSAGAERTITHVAAGRVTADSTDAINGSQLYATNQAVGGVEDRVTNVEGDITNLDGRVTTVEGDVTQLDDRVTNVEGDITNIGNDLAELDDRAVKYDSSGGTVDYSSITLAGDGGTTITNVADGNVSEDSSDAVNGSQLWEVQEQLTDLNEGGSKYFKANSEAAAAQAEGAESVAMGPESVAQGDHSVAAGDGAVAESEGSVALGAGSQATREGMDGAQEAFSGESVASTQGAVSVGSEGGERQITNVAGGTEATDAVNVRQLESVQAGAVNYDRNEDGSLDYGSVTLGQEGTPTQIHNVAAGEAPTDAANVGQLQALNQQFQQQIGGLGSRIEEVHDQANAGTASAIAAASVPQAYLPGKSMISAGAGTYNGESAVSVGASRLSDNGRWAVKLNFTGDSQGNFGAGVGAGFHW</sequence>
<evidence type="ECO:0000256" key="5">
    <source>
        <dbReference type="ARBA" id="ARBA00022452"/>
    </source>
</evidence>
<dbReference type="InterPro" id="IPR045584">
    <property type="entry name" value="Pilin-like"/>
</dbReference>
<keyword evidence="8" id="KW-0653">Protein transport</keyword>
<feature type="domain" description="Trimeric autotransporter adhesin YadA-like head" evidence="13">
    <location>
        <begin position="1521"/>
        <end position="1547"/>
    </location>
</feature>
<dbReference type="InterPro" id="IPR008640">
    <property type="entry name" value="Adhesin_Head_dom"/>
</dbReference>
<dbReference type="CDD" id="cd12820">
    <property type="entry name" value="LbR_YadA-like"/>
    <property type="match status" value="2"/>
</dbReference>
<feature type="domain" description="Trimeric autotransporter adhesin YadA-like stalk" evidence="14">
    <location>
        <begin position="1362"/>
        <end position="1403"/>
    </location>
</feature>
<evidence type="ECO:0000256" key="6">
    <source>
        <dbReference type="ARBA" id="ARBA00022692"/>
    </source>
</evidence>
<evidence type="ECO:0000313" key="15">
    <source>
        <dbReference type="EMBL" id="MBB3143495.1"/>
    </source>
</evidence>
<evidence type="ECO:0000256" key="8">
    <source>
        <dbReference type="ARBA" id="ARBA00022927"/>
    </source>
</evidence>
<feature type="domain" description="Trimeric autotransporter adhesin YadA-like head" evidence="13">
    <location>
        <begin position="633"/>
        <end position="655"/>
    </location>
</feature>
<dbReference type="Gene3D" id="2.150.10.10">
    <property type="entry name" value="Serralysin-like metalloprotease, C-terminal"/>
    <property type="match status" value="7"/>
</dbReference>
<dbReference type="Pfam" id="PF05658">
    <property type="entry name" value="YadA_head"/>
    <property type="match status" value="11"/>
</dbReference>
<dbReference type="GO" id="GO:0009986">
    <property type="term" value="C:cell surface"/>
    <property type="evidence" value="ECO:0007669"/>
    <property type="project" value="UniProtKB-SubCell"/>
</dbReference>
<feature type="non-terminal residue" evidence="15">
    <location>
        <position position="1"/>
    </location>
</feature>
<evidence type="ECO:0000256" key="2">
    <source>
        <dbReference type="ARBA" id="ARBA00004442"/>
    </source>
</evidence>
<gene>
    <name evidence="15" type="ORF">FHR96_004418</name>
</gene>
<proteinExistence type="inferred from homology"/>
<dbReference type="GO" id="GO:0009279">
    <property type="term" value="C:cell outer membrane"/>
    <property type="evidence" value="ECO:0007669"/>
    <property type="project" value="UniProtKB-SubCell"/>
</dbReference>
<feature type="domain" description="Trimeric autotransporter adhesin YadA-like stalk" evidence="14">
    <location>
        <begin position="1649"/>
        <end position="1683"/>
    </location>
</feature>
<comment type="caution">
    <text evidence="15">The sequence shown here is derived from an EMBL/GenBank/DDBJ whole genome shotgun (WGS) entry which is preliminary data.</text>
</comment>
<evidence type="ECO:0000259" key="13">
    <source>
        <dbReference type="Pfam" id="PF05658"/>
    </source>
</evidence>
<keyword evidence="16" id="KW-1185">Reference proteome</keyword>
<keyword evidence="6" id="KW-0812">Transmembrane</keyword>
<feature type="region of interest" description="Disordered" evidence="11">
    <location>
        <begin position="217"/>
        <end position="244"/>
    </location>
</feature>
<evidence type="ECO:0000256" key="3">
    <source>
        <dbReference type="ARBA" id="ARBA00005848"/>
    </source>
</evidence>
<feature type="domain" description="Trimeric autotransporter adhesin YadA-like head" evidence="13">
    <location>
        <begin position="517"/>
        <end position="540"/>
    </location>
</feature>
<feature type="domain" description="Trimeric autotransporter adhesin YadA-like stalk" evidence="14">
    <location>
        <begin position="1228"/>
        <end position="1271"/>
    </location>
</feature>
<comment type="similarity">
    <text evidence="3">Belongs to the autotransporter-2 (AT-2) (TC 1.B.40) family.</text>
</comment>